<accession>A0AAE0N5A9</accession>
<reference evidence="2" key="2">
    <citation type="submission" date="2023-06" db="EMBL/GenBank/DDBJ databases">
        <authorList>
            <consortium name="Lawrence Berkeley National Laboratory"/>
            <person name="Haridas S."/>
            <person name="Hensen N."/>
            <person name="Bonometti L."/>
            <person name="Westerberg I."/>
            <person name="Brannstrom I.O."/>
            <person name="Guillou S."/>
            <person name="Cros-Aarteil S."/>
            <person name="Calhoun S."/>
            <person name="Kuo A."/>
            <person name="Mondo S."/>
            <person name="Pangilinan J."/>
            <person name="Riley R."/>
            <person name="Labutti K."/>
            <person name="Andreopoulos B."/>
            <person name="Lipzen A."/>
            <person name="Chen C."/>
            <person name="Yanf M."/>
            <person name="Daum C."/>
            <person name="Ng V."/>
            <person name="Clum A."/>
            <person name="Steindorff A."/>
            <person name="Ohm R."/>
            <person name="Martin F."/>
            <person name="Silar P."/>
            <person name="Natvig D."/>
            <person name="Lalanne C."/>
            <person name="Gautier V."/>
            <person name="Ament-Velasquez S.L."/>
            <person name="Kruys A."/>
            <person name="Hutchinson M.I."/>
            <person name="Powell A.J."/>
            <person name="Barry K."/>
            <person name="Miller A.N."/>
            <person name="Grigoriev I.V."/>
            <person name="Debuchy R."/>
            <person name="Gladieux P."/>
            <person name="Thoren M.H."/>
            <person name="Johannesson H."/>
        </authorList>
    </citation>
    <scope>NUCLEOTIDE SEQUENCE</scope>
    <source>
        <strain evidence="2">CBS 958.72</strain>
    </source>
</reference>
<comment type="caution">
    <text evidence="2">The sequence shown here is derived from an EMBL/GenBank/DDBJ whole genome shotgun (WGS) entry which is preliminary data.</text>
</comment>
<evidence type="ECO:0000313" key="2">
    <source>
        <dbReference type="EMBL" id="KAK3370738.1"/>
    </source>
</evidence>
<feature type="non-terminal residue" evidence="2">
    <location>
        <position position="384"/>
    </location>
</feature>
<evidence type="ECO:0000256" key="1">
    <source>
        <dbReference type="ARBA" id="ARBA00023242"/>
    </source>
</evidence>
<reference evidence="2" key="1">
    <citation type="journal article" date="2023" name="Mol. Phylogenet. Evol.">
        <title>Genome-scale phylogeny and comparative genomics of the fungal order Sordariales.</title>
        <authorList>
            <person name="Hensen N."/>
            <person name="Bonometti L."/>
            <person name="Westerberg I."/>
            <person name="Brannstrom I.O."/>
            <person name="Guillou S."/>
            <person name="Cros-Aarteil S."/>
            <person name="Calhoun S."/>
            <person name="Haridas S."/>
            <person name="Kuo A."/>
            <person name="Mondo S."/>
            <person name="Pangilinan J."/>
            <person name="Riley R."/>
            <person name="LaButti K."/>
            <person name="Andreopoulos B."/>
            <person name="Lipzen A."/>
            <person name="Chen C."/>
            <person name="Yan M."/>
            <person name="Daum C."/>
            <person name="Ng V."/>
            <person name="Clum A."/>
            <person name="Steindorff A."/>
            <person name="Ohm R.A."/>
            <person name="Martin F."/>
            <person name="Silar P."/>
            <person name="Natvig D.O."/>
            <person name="Lalanne C."/>
            <person name="Gautier V."/>
            <person name="Ament-Velasquez S.L."/>
            <person name="Kruys A."/>
            <person name="Hutchinson M.I."/>
            <person name="Powell A.J."/>
            <person name="Barry K."/>
            <person name="Miller A.N."/>
            <person name="Grigoriev I.V."/>
            <person name="Debuchy R."/>
            <person name="Gladieux P."/>
            <person name="Hiltunen Thoren M."/>
            <person name="Johannesson H."/>
        </authorList>
    </citation>
    <scope>NUCLEOTIDE SEQUENCE</scope>
    <source>
        <strain evidence="2">CBS 958.72</strain>
    </source>
</reference>
<organism evidence="2 3">
    <name type="scientific">Lasiosphaeria ovina</name>
    <dbReference type="NCBI Taxonomy" id="92902"/>
    <lineage>
        <taxon>Eukaryota</taxon>
        <taxon>Fungi</taxon>
        <taxon>Dikarya</taxon>
        <taxon>Ascomycota</taxon>
        <taxon>Pezizomycotina</taxon>
        <taxon>Sordariomycetes</taxon>
        <taxon>Sordariomycetidae</taxon>
        <taxon>Sordariales</taxon>
        <taxon>Lasiosphaeriaceae</taxon>
        <taxon>Lasiosphaeria</taxon>
    </lineage>
</organism>
<dbReference type="AlphaFoldDB" id="A0AAE0N5A9"/>
<dbReference type="CDD" id="cd12148">
    <property type="entry name" value="fungal_TF_MHR"/>
    <property type="match status" value="1"/>
</dbReference>
<sequence>SLFYALSALTCFYMSSNTLQAEGAEPPDSWDSAGHYFLDECIHVRKLYGLVQDFPTITVVMSFWLSVSLFEIGEAQKSWGYLQEALNLALELGLQKNSSYFDLSSEAILWHQRCFWQLLWPSVQRSSFTLLRGKSIVPKTTIILKKTLEPTTGRYLYKSRDISLRFLQLVSLYLPPDESFVTAWNGSSAPRVGAETNLAPQNHLAGDFASIDIAISSDGPQSSEPTDIQRFNLLITQHWLRLIVWQSSLRQGLISWRAPDKTLHFAFPLTIACRTASLLATLPRSAVQVPGTSIFEKIFEIGISCINFLDACAANLAISGVSVTNVTAGFLDGIEWRNGAVTIDPVELFVKALSSNPNSLTQFAWDLRLFASMRPRGMKITLTP</sequence>
<proteinExistence type="predicted"/>
<gene>
    <name evidence="2" type="ORF">B0T24DRAFT_513711</name>
</gene>
<keyword evidence="1" id="KW-0539">Nucleus</keyword>
<name>A0AAE0N5A9_9PEZI</name>
<keyword evidence="3" id="KW-1185">Reference proteome</keyword>
<dbReference type="EMBL" id="JAULSN010000005">
    <property type="protein sequence ID" value="KAK3370738.1"/>
    <property type="molecule type" value="Genomic_DNA"/>
</dbReference>
<evidence type="ECO:0000313" key="3">
    <source>
        <dbReference type="Proteomes" id="UP001287356"/>
    </source>
</evidence>
<dbReference type="InterPro" id="IPR050797">
    <property type="entry name" value="Carb_Metab_Trans_Reg"/>
</dbReference>
<dbReference type="Proteomes" id="UP001287356">
    <property type="component" value="Unassembled WGS sequence"/>
</dbReference>
<evidence type="ECO:0008006" key="4">
    <source>
        <dbReference type="Google" id="ProtNLM"/>
    </source>
</evidence>
<protein>
    <recommendedName>
        <fullName evidence="4">Transcription factor domain-containing protein</fullName>
    </recommendedName>
</protein>
<dbReference type="PANTHER" id="PTHR31668">
    <property type="entry name" value="GLUCOSE TRANSPORT TRANSCRIPTION REGULATOR RGT1-RELATED-RELATED"/>
    <property type="match status" value="1"/>
</dbReference>
<dbReference type="PANTHER" id="PTHR31668:SF29">
    <property type="entry name" value="ZN(2)-C6 FUNGAL-TYPE DOMAIN-CONTAINING PROTEIN"/>
    <property type="match status" value="1"/>
</dbReference>
<feature type="non-terminal residue" evidence="2">
    <location>
        <position position="1"/>
    </location>
</feature>